<reference evidence="13" key="1">
    <citation type="journal article" date="2017" name="Genome Announc.">
        <title>Genome sequences of Cyberlindnera fabianii 65, Pichia kudriavzevii 129, and Saccharomyces cerevisiae 131 isolated from fermented masau fruits in Zimbabwe.</title>
        <authorList>
            <person name="van Rijswijck I.M.H."/>
            <person name="Derks M.F.L."/>
            <person name="Abee T."/>
            <person name="de Ridder D."/>
            <person name="Smid E.J."/>
        </authorList>
    </citation>
    <scope>NUCLEOTIDE SEQUENCE [LARGE SCALE GENOMIC DNA]</scope>
    <source>
        <strain evidence="13">65</strain>
    </source>
</reference>
<evidence type="ECO:0000256" key="4">
    <source>
        <dbReference type="ARBA" id="ARBA00012102"/>
    </source>
</evidence>
<evidence type="ECO:0000256" key="9">
    <source>
        <dbReference type="ARBA" id="ARBA00022840"/>
    </source>
</evidence>
<dbReference type="SUPFAM" id="SSF53067">
    <property type="entry name" value="Actin-like ATPase domain"/>
    <property type="match status" value="2"/>
</dbReference>
<dbReference type="GO" id="GO:0004594">
    <property type="term" value="F:pantothenate kinase activity"/>
    <property type="evidence" value="ECO:0007669"/>
    <property type="project" value="UniProtKB-EC"/>
</dbReference>
<comment type="pathway">
    <text evidence="3">Cofactor biosynthesis; coenzyme A biosynthesis; CoA from (R)-pantothenate: step 1/5.</text>
</comment>
<dbReference type="Pfam" id="PF03630">
    <property type="entry name" value="Fumble"/>
    <property type="match status" value="1"/>
</dbReference>
<comment type="subcellular location">
    <subcellularLocation>
        <location evidence="2">Cytoplasm</location>
    </subcellularLocation>
</comment>
<organism evidence="12 13">
    <name type="scientific">Cyberlindnera fabianii</name>
    <name type="common">Yeast</name>
    <name type="synonym">Hansenula fabianii</name>
    <dbReference type="NCBI Taxonomy" id="36022"/>
    <lineage>
        <taxon>Eukaryota</taxon>
        <taxon>Fungi</taxon>
        <taxon>Dikarya</taxon>
        <taxon>Ascomycota</taxon>
        <taxon>Saccharomycotina</taxon>
        <taxon>Saccharomycetes</taxon>
        <taxon>Phaffomycetales</taxon>
        <taxon>Phaffomycetaceae</taxon>
        <taxon>Cyberlindnera</taxon>
    </lineage>
</organism>
<keyword evidence="13" id="KW-1185">Reference proteome</keyword>
<protein>
    <recommendedName>
        <fullName evidence="4">pantothenate kinase</fullName>
        <ecNumber evidence="4">2.7.1.33</ecNumber>
    </recommendedName>
</protein>
<name>A0A1V2LFF5_CYBFA</name>
<evidence type="ECO:0000313" key="13">
    <source>
        <dbReference type="Proteomes" id="UP000189513"/>
    </source>
</evidence>
<dbReference type="STRING" id="36022.A0A1V2LFF5"/>
<dbReference type="InterPro" id="IPR043129">
    <property type="entry name" value="ATPase_NBD"/>
</dbReference>
<evidence type="ECO:0000256" key="5">
    <source>
        <dbReference type="ARBA" id="ARBA00022490"/>
    </source>
</evidence>
<gene>
    <name evidence="12" type="ORF">BON22_0084</name>
</gene>
<dbReference type="PANTHER" id="PTHR12280:SF20">
    <property type="entry name" value="4'-PHOSPHOPANTETHEINE PHOSPHATASE"/>
    <property type="match status" value="1"/>
</dbReference>
<dbReference type="GO" id="GO:0015937">
    <property type="term" value="P:coenzyme A biosynthetic process"/>
    <property type="evidence" value="ECO:0007669"/>
    <property type="project" value="UniProtKB-KW"/>
</dbReference>
<dbReference type="EC" id="2.7.1.33" evidence="4"/>
<keyword evidence="6" id="KW-0808">Transferase</keyword>
<evidence type="ECO:0000256" key="2">
    <source>
        <dbReference type="ARBA" id="ARBA00004496"/>
    </source>
</evidence>
<dbReference type="GO" id="GO:0005524">
    <property type="term" value="F:ATP binding"/>
    <property type="evidence" value="ECO:0007669"/>
    <property type="project" value="UniProtKB-KW"/>
</dbReference>
<comment type="similarity">
    <text evidence="11">Belongs to the type II pantothenate kinase family.</text>
</comment>
<keyword evidence="10" id="KW-0173">Coenzyme A biosynthesis</keyword>
<dbReference type="PANTHER" id="PTHR12280">
    <property type="entry name" value="PANTOTHENATE KINASE"/>
    <property type="match status" value="1"/>
</dbReference>
<dbReference type="EMBL" id="MPUK01000001">
    <property type="protein sequence ID" value="ONH70076.1"/>
    <property type="molecule type" value="Genomic_DNA"/>
</dbReference>
<keyword evidence="9" id="KW-0067">ATP-binding</keyword>
<dbReference type="GO" id="GO:0005634">
    <property type="term" value="C:nucleus"/>
    <property type="evidence" value="ECO:0007669"/>
    <property type="project" value="TreeGrafter"/>
</dbReference>
<dbReference type="AlphaFoldDB" id="A0A1V2LFF5"/>
<evidence type="ECO:0000256" key="7">
    <source>
        <dbReference type="ARBA" id="ARBA00022741"/>
    </source>
</evidence>
<evidence type="ECO:0000256" key="6">
    <source>
        <dbReference type="ARBA" id="ARBA00022679"/>
    </source>
</evidence>
<evidence type="ECO:0000256" key="11">
    <source>
        <dbReference type="ARBA" id="ARBA00060870"/>
    </source>
</evidence>
<dbReference type="VEuPathDB" id="FungiDB:BON22_0084"/>
<comment type="caution">
    <text evidence="12">The sequence shown here is derived from an EMBL/GenBank/DDBJ whole genome shotgun (WGS) entry which is preliminary data.</text>
</comment>
<dbReference type="NCBIfam" id="TIGR00555">
    <property type="entry name" value="panK_eukar"/>
    <property type="match status" value="1"/>
</dbReference>
<evidence type="ECO:0000256" key="10">
    <source>
        <dbReference type="ARBA" id="ARBA00022993"/>
    </source>
</evidence>
<sequence>MDPHHRSNLKIALNEPDKPFSTVVPCNRTAQPRSNYDRDYIGLDIGGTLTKVVYTMGSAVFLEKFATESIEEVLSFLEQLICRKELNFAHVVTTGGGSQKFNKSLSKLFTEKHGIPVLKKDEMESLILGLDFFIRDVDKEVFVMDHVTEKIRFLDKVSVKYPYMLVNIGSGVSILRVDGPGGQYKRVGGSSLGGGTLWGLLSLITNCGSYESMLQLSEQGDNRNVDMLVGDIYGTDYNSIGLKSSTIASSFGKVFKKEKNDTLRNNRDQVDQADIAKSLIYAISNNIGQISYLHANINNVTNIYFGGSYISAHKFIIKTLSYAINFWSKGDMKAHFLKHDGYIGAIGSFLTTAEHESASDNRSDADTISQKLDLTNLSETKPEFDYVESLSDDSSNA</sequence>
<keyword evidence="8 12" id="KW-0418">Kinase</keyword>
<keyword evidence="7" id="KW-0547">Nucleotide-binding</keyword>
<dbReference type="Proteomes" id="UP000189513">
    <property type="component" value="Unassembled WGS sequence"/>
</dbReference>
<comment type="catalytic activity">
    <reaction evidence="1">
        <text>(R)-pantothenate + ATP = (R)-4'-phosphopantothenate + ADP + H(+)</text>
        <dbReference type="Rhea" id="RHEA:16373"/>
        <dbReference type="ChEBI" id="CHEBI:10986"/>
        <dbReference type="ChEBI" id="CHEBI:15378"/>
        <dbReference type="ChEBI" id="CHEBI:29032"/>
        <dbReference type="ChEBI" id="CHEBI:30616"/>
        <dbReference type="ChEBI" id="CHEBI:456216"/>
        <dbReference type="EC" id="2.7.1.33"/>
    </reaction>
</comment>
<dbReference type="InterPro" id="IPR004567">
    <property type="entry name" value="Type_II_PanK"/>
</dbReference>
<proteinExistence type="inferred from homology"/>
<evidence type="ECO:0000256" key="8">
    <source>
        <dbReference type="ARBA" id="ARBA00022777"/>
    </source>
</evidence>
<evidence type="ECO:0000313" key="12">
    <source>
        <dbReference type="EMBL" id="ONH70076.1"/>
    </source>
</evidence>
<keyword evidence="5" id="KW-0963">Cytoplasm</keyword>
<dbReference type="GO" id="GO:0005829">
    <property type="term" value="C:cytosol"/>
    <property type="evidence" value="ECO:0007669"/>
    <property type="project" value="TreeGrafter"/>
</dbReference>
<dbReference type="OMA" id="ANRGDHR"/>
<evidence type="ECO:0000256" key="1">
    <source>
        <dbReference type="ARBA" id="ARBA00001206"/>
    </source>
</evidence>
<dbReference type="FunFam" id="3.30.420.40:FF:000025">
    <property type="entry name" value="pantothenate kinase 2, mitochondrial"/>
    <property type="match status" value="1"/>
</dbReference>
<accession>A0A1V2LFF5</accession>
<dbReference type="Gene3D" id="3.30.420.40">
    <property type="match status" value="1"/>
</dbReference>
<dbReference type="Gene3D" id="3.30.420.510">
    <property type="match status" value="1"/>
</dbReference>
<evidence type="ECO:0000256" key="3">
    <source>
        <dbReference type="ARBA" id="ARBA00005225"/>
    </source>
</evidence>